<dbReference type="Proteomes" id="UP000245934">
    <property type="component" value="Unassembled WGS sequence"/>
</dbReference>
<dbReference type="AlphaFoldDB" id="A0A2V2N6A5"/>
<dbReference type="EMBL" id="QGMZ01000008">
    <property type="protein sequence ID" value="PWR75624.1"/>
    <property type="molecule type" value="Genomic_DNA"/>
</dbReference>
<dbReference type="PANTHER" id="PTHR43080">
    <property type="entry name" value="CBS DOMAIN-CONTAINING PROTEIN CBSX3, MITOCHONDRIAL"/>
    <property type="match status" value="1"/>
</dbReference>
<feature type="domain" description="CBS" evidence="4">
    <location>
        <begin position="17"/>
        <end position="76"/>
    </location>
</feature>
<comment type="caution">
    <text evidence="5">The sequence shown here is derived from an EMBL/GenBank/DDBJ whole genome shotgun (WGS) entry which is preliminary data.</text>
</comment>
<evidence type="ECO:0000256" key="3">
    <source>
        <dbReference type="PROSITE-ProRule" id="PRU00703"/>
    </source>
</evidence>
<keyword evidence="5" id="KW-0808">Transferase</keyword>
<reference evidence="5 6" key="1">
    <citation type="submission" date="2018-05" db="EMBL/GenBank/DDBJ databases">
        <title>Draft genome of Methanospirillum stamsii Pt1.</title>
        <authorList>
            <person name="Dueholm M.S."/>
            <person name="Nielsen P.H."/>
            <person name="Bakmann L.F."/>
            <person name="Otzen D.E."/>
        </authorList>
    </citation>
    <scope>NUCLEOTIDE SEQUENCE [LARGE SCALE GENOMIC DNA]</scope>
    <source>
        <strain evidence="5 6">Pt1</strain>
    </source>
</reference>
<dbReference type="Pfam" id="PF00571">
    <property type="entry name" value="CBS"/>
    <property type="match status" value="4"/>
</dbReference>
<dbReference type="GO" id="GO:0009086">
    <property type="term" value="P:methionine biosynthetic process"/>
    <property type="evidence" value="ECO:0007669"/>
    <property type="project" value="UniProtKB-KW"/>
</dbReference>
<keyword evidence="6" id="KW-1185">Reference proteome</keyword>
<organism evidence="5 6">
    <name type="scientific">Methanospirillum stamsii</name>
    <dbReference type="NCBI Taxonomy" id="1277351"/>
    <lineage>
        <taxon>Archaea</taxon>
        <taxon>Methanobacteriati</taxon>
        <taxon>Methanobacteriota</taxon>
        <taxon>Stenosarchaea group</taxon>
        <taxon>Methanomicrobia</taxon>
        <taxon>Methanomicrobiales</taxon>
        <taxon>Methanospirillaceae</taxon>
        <taxon>Methanospirillum</taxon>
    </lineage>
</organism>
<dbReference type="CDD" id="cd17779">
    <property type="entry name" value="CBS_archAMPK_gamma-repeat1"/>
    <property type="match status" value="1"/>
</dbReference>
<dbReference type="InterPro" id="IPR000644">
    <property type="entry name" value="CBS_dom"/>
</dbReference>
<keyword evidence="1 3" id="KW-0129">CBS domain</keyword>
<dbReference type="InterPro" id="IPR046342">
    <property type="entry name" value="CBS_dom_sf"/>
</dbReference>
<feature type="domain" description="CBS" evidence="4">
    <location>
        <begin position="97"/>
        <end position="153"/>
    </location>
</feature>
<protein>
    <submittedName>
        <fullName evidence="5">Histidine kinase</fullName>
    </submittedName>
</protein>
<dbReference type="RefSeq" id="WP_109939689.1">
    <property type="nucleotide sequence ID" value="NZ_CP176366.1"/>
</dbReference>
<dbReference type="GeneID" id="97609386"/>
<dbReference type="InterPro" id="IPR051257">
    <property type="entry name" value="Diverse_CBS-Domain"/>
</dbReference>
<feature type="domain" description="CBS" evidence="4">
    <location>
        <begin position="160"/>
        <end position="218"/>
    </location>
</feature>
<dbReference type="OrthoDB" id="43333at2157"/>
<feature type="domain" description="CBS" evidence="4">
    <location>
        <begin position="234"/>
        <end position="291"/>
    </location>
</feature>
<evidence type="ECO:0000256" key="2">
    <source>
        <dbReference type="ARBA" id="ARBA00023167"/>
    </source>
</evidence>
<sequence length="291" mass="32014">MNLRNDPENRITVSTIATSKVISAPPTMRIYGAIETLTQWGFRRLPIVDPGTHRLKGIITARDVIDFLGGGELFNLINVKHSGNFLAAINESVSKIMKTEVRTLRPDASLNEALEIILKDRIGGIPVVDEDGVLTGIVTERDVLKILCRSHAAYHVEDVMTRSLLVQQPDCLLSTVTKVMTEHQFRRLPIVKNDVLFGIITATDIVRYIGTGRVFEKLVTGNVGEVMNIPVRDLLSGNLFTTDPDATITDAARAMMAKKVGALPVIEQSRLVGLVTEFDLVKAFDSGVNNR</sequence>
<accession>A0A2V2N6A5</accession>
<keyword evidence="2" id="KW-0028">Amino-acid biosynthesis</keyword>
<dbReference type="PROSITE" id="PS51371">
    <property type="entry name" value="CBS"/>
    <property type="match status" value="4"/>
</dbReference>
<dbReference type="Gene3D" id="3.10.580.10">
    <property type="entry name" value="CBS-domain"/>
    <property type="match status" value="2"/>
</dbReference>
<gene>
    <name evidence="5" type="ORF">DLD82_03300</name>
</gene>
<evidence type="ECO:0000259" key="4">
    <source>
        <dbReference type="PROSITE" id="PS51371"/>
    </source>
</evidence>
<evidence type="ECO:0000313" key="6">
    <source>
        <dbReference type="Proteomes" id="UP000245934"/>
    </source>
</evidence>
<name>A0A2V2N6A5_9EURY</name>
<dbReference type="GO" id="GO:0016301">
    <property type="term" value="F:kinase activity"/>
    <property type="evidence" value="ECO:0007669"/>
    <property type="project" value="UniProtKB-KW"/>
</dbReference>
<dbReference type="SMART" id="SM00116">
    <property type="entry name" value="CBS"/>
    <property type="match status" value="4"/>
</dbReference>
<proteinExistence type="predicted"/>
<keyword evidence="2" id="KW-0486">Methionine biosynthesis</keyword>
<keyword evidence="5" id="KW-0418">Kinase</keyword>
<evidence type="ECO:0000256" key="1">
    <source>
        <dbReference type="ARBA" id="ARBA00023122"/>
    </source>
</evidence>
<evidence type="ECO:0000313" key="5">
    <source>
        <dbReference type="EMBL" id="PWR75624.1"/>
    </source>
</evidence>
<dbReference type="PANTHER" id="PTHR43080:SF2">
    <property type="entry name" value="CBS DOMAIN-CONTAINING PROTEIN"/>
    <property type="match status" value="1"/>
</dbReference>
<dbReference type="SUPFAM" id="SSF54631">
    <property type="entry name" value="CBS-domain pair"/>
    <property type="match status" value="2"/>
</dbReference>